<accession>Q3C2F4</accession>
<dbReference type="InterPro" id="IPR023809">
    <property type="entry name" value="Thiopep_bacteriocin_synth_dom"/>
</dbReference>
<evidence type="ECO:0000259" key="1">
    <source>
        <dbReference type="Pfam" id="PF14028"/>
    </source>
</evidence>
<dbReference type="NCBIfam" id="TIGR03891">
    <property type="entry name" value="thiopep_ocin"/>
    <property type="match status" value="1"/>
</dbReference>
<sequence>MRFIDEFGMHLRLRVRVPAPRASAIGRLVETRIRMFLGAVVKDTAAPFAGHLGLSRSLYAPEVLKYGGYAGTQHAEKLFQLSSETALTLMPYAVSRRLQLARTHLEALTASLPTSQRVSFLHQYAWYWSHGPHGRTPGYAARLDTLLRAQPDTRIAHLDAVHVALDTYARQCRALIDQATAARLRTSRTYLLFQHIHLMHNRLGVTPLEEALTARALWHATYDPKKDSQ</sequence>
<dbReference type="AlphaFoldDB" id="Q3C2F4"/>
<reference evidence="2" key="2">
    <citation type="journal article" date="2006" name="Nihon Hosenkin Gakkaishi">
        <title>Biosynthesis of heterocyclic antibiotics in actinomycetes and an approach to synthesize the natural compounds.</title>
        <authorList>
            <person name="Onaka H."/>
        </authorList>
    </citation>
    <scope>NUCLEOTIDE SEQUENCE</scope>
    <source>
        <strain evidence="2">TP-A0584</strain>
    </source>
</reference>
<protein>
    <submittedName>
        <fullName evidence="2">Goadsporin biosynthetic protein</fullName>
    </submittedName>
</protein>
<dbReference type="EMBL" id="AB205012">
    <property type="protein sequence ID" value="BAE46922.1"/>
    <property type="molecule type" value="Genomic_DNA"/>
</dbReference>
<dbReference type="Pfam" id="PF14028">
    <property type="entry name" value="Lant_dehydr_C"/>
    <property type="match status" value="1"/>
</dbReference>
<feature type="domain" description="Thiopeptide-type bacteriocin biosynthesis" evidence="1">
    <location>
        <begin position="1"/>
        <end position="220"/>
    </location>
</feature>
<proteinExistence type="predicted"/>
<reference evidence="2" key="1">
    <citation type="journal article" date="2005" name="Microbiology (Mosc.)">
        <title>Cloning and characterization of goadsporin biosynthetic gene cluster from Streptomyces sp. TP-A0584.</title>
        <authorList>
            <person name="Onaka H."/>
            <person name="Nakaho M."/>
            <person name="Hayashi K."/>
            <person name="Igarashi Y."/>
            <person name="Furumai T."/>
        </authorList>
    </citation>
    <scope>NUCLEOTIDE SEQUENCE</scope>
    <source>
        <strain evidence="2">TP-A0584</strain>
    </source>
</reference>
<organism evidence="2">
    <name type="scientific">Streptomyces sp. TP-A0584</name>
    <dbReference type="NCBI Taxonomy" id="314563"/>
    <lineage>
        <taxon>Bacteria</taxon>
        <taxon>Bacillati</taxon>
        <taxon>Actinomycetota</taxon>
        <taxon>Actinomycetes</taxon>
        <taxon>Kitasatosporales</taxon>
        <taxon>Streptomycetaceae</taxon>
        <taxon>Streptomyces</taxon>
    </lineage>
</organism>
<gene>
    <name evidence="2" type="primary">godG</name>
</gene>
<evidence type="ECO:0000313" key="2">
    <source>
        <dbReference type="EMBL" id="BAE46922.1"/>
    </source>
</evidence>
<name>Q3C2F4_9ACTN</name>